<feature type="transmembrane region" description="Helical" evidence="1">
    <location>
        <begin position="196"/>
        <end position="217"/>
    </location>
</feature>
<dbReference type="Gene3D" id="1.20.1070.10">
    <property type="entry name" value="Rhodopsin 7-helix transmembrane proteins"/>
    <property type="match status" value="1"/>
</dbReference>
<feature type="transmembrane region" description="Helical" evidence="1">
    <location>
        <begin position="157"/>
        <end position="184"/>
    </location>
</feature>
<feature type="transmembrane region" description="Helical" evidence="1">
    <location>
        <begin position="93"/>
        <end position="118"/>
    </location>
</feature>
<keyword evidence="1" id="KW-1133">Transmembrane helix</keyword>
<proteinExistence type="predicted"/>
<reference evidence="2" key="1">
    <citation type="submission" date="2023-07" db="EMBL/GenBank/DDBJ databases">
        <authorList>
            <consortium name="CYATHOMIX"/>
        </authorList>
    </citation>
    <scope>NUCLEOTIDE SEQUENCE</scope>
    <source>
        <strain evidence="2">N/A</strain>
    </source>
</reference>
<dbReference type="Proteomes" id="UP001176961">
    <property type="component" value="Unassembled WGS sequence"/>
</dbReference>
<protein>
    <recommendedName>
        <fullName evidence="4">G-protein coupled receptors family 1 profile domain-containing protein</fullName>
    </recommendedName>
</protein>
<name>A0AA36GCZ5_CYLNA</name>
<accession>A0AA36GCZ5</accession>
<evidence type="ECO:0000313" key="2">
    <source>
        <dbReference type="EMBL" id="CAJ0589477.1"/>
    </source>
</evidence>
<feature type="transmembrane region" description="Helical" evidence="1">
    <location>
        <begin position="49"/>
        <end position="73"/>
    </location>
</feature>
<sequence length="248" mass="27945">MNATSSDIWHACFMSYLYIAIGIFSTVCSVFSILVICSKRNMFKKYPNLLALNMCELIDAISYILTGFGRASGIEDLSLFNDTTVYDCFFRKYWPHALILGTQLPAFCLLLVTCERLLTVFRPMLRSKIVAMKSRLLLFVPIAGLTRHRTGFITRSLMLWTAISALSTLFVSLPSALMLGTIWIDKDYVNDDVIVSLVYITPGVFSVVGTVTIFAIVKDLRQRINSVLQSCSTCLKRVLHRAAFSYQL</sequence>
<organism evidence="2 3">
    <name type="scientific">Cylicocyclus nassatus</name>
    <name type="common">Nematode worm</name>
    <dbReference type="NCBI Taxonomy" id="53992"/>
    <lineage>
        <taxon>Eukaryota</taxon>
        <taxon>Metazoa</taxon>
        <taxon>Ecdysozoa</taxon>
        <taxon>Nematoda</taxon>
        <taxon>Chromadorea</taxon>
        <taxon>Rhabditida</taxon>
        <taxon>Rhabditina</taxon>
        <taxon>Rhabditomorpha</taxon>
        <taxon>Strongyloidea</taxon>
        <taxon>Strongylidae</taxon>
        <taxon>Cylicocyclus</taxon>
    </lineage>
</organism>
<comment type="caution">
    <text evidence="2">The sequence shown here is derived from an EMBL/GenBank/DDBJ whole genome shotgun (WGS) entry which is preliminary data.</text>
</comment>
<evidence type="ECO:0008006" key="4">
    <source>
        <dbReference type="Google" id="ProtNLM"/>
    </source>
</evidence>
<evidence type="ECO:0000313" key="3">
    <source>
        <dbReference type="Proteomes" id="UP001176961"/>
    </source>
</evidence>
<keyword evidence="1" id="KW-0472">Membrane</keyword>
<feature type="transmembrane region" description="Helical" evidence="1">
    <location>
        <begin position="16"/>
        <end position="37"/>
    </location>
</feature>
<keyword evidence="3" id="KW-1185">Reference proteome</keyword>
<dbReference type="EMBL" id="CATQJL010000001">
    <property type="protein sequence ID" value="CAJ0589477.1"/>
    <property type="molecule type" value="Genomic_DNA"/>
</dbReference>
<dbReference type="AlphaFoldDB" id="A0AA36GCZ5"/>
<keyword evidence="1" id="KW-0812">Transmembrane</keyword>
<gene>
    <name evidence="2" type="ORF">CYNAS_LOCUS1460</name>
</gene>
<evidence type="ECO:0000256" key="1">
    <source>
        <dbReference type="SAM" id="Phobius"/>
    </source>
</evidence>